<evidence type="ECO:0000259" key="2">
    <source>
        <dbReference type="SMART" id="SM00563"/>
    </source>
</evidence>
<dbReference type="SMART" id="SM00563">
    <property type="entry name" value="PlsC"/>
    <property type="match status" value="1"/>
</dbReference>
<sequence>MIYLLKRTAAVFVISSYIVISLLMAIPVIILGSLAWLTPVKTWRYAVLKFLGHIPVIWTSFTNVLLKLPHHRWKIKSDAELNPNKWYVLISNHQSALDILALGYVFNRKSPPLKFFMKRELLWFFPLVGLGCWLLGYPFVHRHSRESVRRHPELKGKDIEITQKACEKFKIFPTTIVNFVEGTRFTPLKHQRQTSPYLHLLHPKAGGIAMVINALQNKLAGIINVTLHYSKPLSLWEYFCGNPREITVQYELLPLTEDLIGNYYEDRTFRLHFQKWLNTLWQEKDLLIEQFKKDNK</sequence>
<dbReference type="NCBIfam" id="NF010621">
    <property type="entry name" value="PRK14014.1"/>
    <property type="match status" value="1"/>
</dbReference>
<evidence type="ECO:0000256" key="1">
    <source>
        <dbReference type="SAM" id="Phobius"/>
    </source>
</evidence>
<dbReference type="GO" id="GO:0016746">
    <property type="term" value="F:acyltransferase activity"/>
    <property type="evidence" value="ECO:0007669"/>
    <property type="project" value="UniProtKB-KW"/>
</dbReference>
<keyword evidence="1" id="KW-0812">Transmembrane</keyword>
<evidence type="ECO:0000313" key="3">
    <source>
        <dbReference type="EMBL" id="ABS77350.1"/>
    </source>
</evidence>
<feature type="transmembrane region" description="Helical" evidence="1">
    <location>
        <begin position="86"/>
        <end position="106"/>
    </location>
</feature>
<dbReference type="CDD" id="cd07990">
    <property type="entry name" value="LPLAT_LCLAT1-like"/>
    <property type="match status" value="1"/>
</dbReference>
<protein>
    <submittedName>
        <fullName evidence="3">Acyltransferase family protein</fullName>
    </submittedName>
</protein>
<feature type="domain" description="Phospholipid/glycerol acyltransferase" evidence="2">
    <location>
        <begin position="87"/>
        <end position="230"/>
    </location>
</feature>
<dbReference type="InterPro" id="IPR002123">
    <property type="entry name" value="Plipid/glycerol_acylTrfase"/>
</dbReference>
<dbReference type="HOGENOM" id="CLU_054727_0_0_6"/>
<feature type="transmembrane region" description="Helical" evidence="1">
    <location>
        <begin position="12"/>
        <end position="37"/>
    </location>
</feature>
<dbReference type="PANTHER" id="PTHR10983">
    <property type="entry name" value="1-ACYLGLYCEROL-3-PHOSPHATE ACYLTRANSFERASE-RELATED"/>
    <property type="match status" value="1"/>
</dbReference>
<dbReference type="KEGG" id="cbd:CBUD_0148"/>
<dbReference type="GO" id="GO:0005886">
    <property type="term" value="C:plasma membrane"/>
    <property type="evidence" value="ECO:0007669"/>
    <property type="project" value="TreeGrafter"/>
</dbReference>
<keyword evidence="1" id="KW-1133">Transmembrane helix</keyword>
<evidence type="ECO:0000313" key="4">
    <source>
        <dbReference type="Proteomes" id="UP000008555"/>
    </source>
</evidence>
<dbReference type="SUPFAM" id="SSF69593">
    <property type="entry name" value="Glycerol-3-phosphate (1)-acyltransferase"/>
    <property type="match status" value="1"/>
</dbReference>
<name>A9KBD4_COXBN</name>
<keyword evidence="1" id="KW-0472">Membrane</keyword>
<feature type="transmembrane region" description="Helical" evidence="1">
    <location>
        <begin position="121"/>
        <end position="140"/>
    </location>
</feature>
<proteinExistence type="predicted"/>
<accession>A9KBD4</accession>
<feature type="transmembrane region" description="Helical" evidence="1">
    <location>
        <begin position="43"/>
        <end position="66"/>
    </location>
</feature>
<gene>
    <name evidence="3" type="ordered locus">CBUD_0148</name>
</gene>
<dbReference type="AlphaFoldDB" id="A9KBD4"/>
<keyword evidence="3" id="KW-0012">Acyltransferase</keyword>
<organism evidence="3 4">
    <name type="scientific">Coxiella burnetii (strain Dugway 5J108-111)</name>
    <dbReference type="NCBI Taxonomy" id="434922"/>
    <lineage>
        <taxon>Bacteria</taxon>
        <taxon>Pseudomonadati</taxon>
        <taxon>Pseudomonadota</taxon>
        <taxon>Gammaproteobacteria</taxon>
        <taxon>Legionellales</taxon>
        <taxon>Coxiellaceae</taxon>
        <taxon>Coxiella</taxon>
    </lineage>
</organism>
<dbReference type="EMBL" id="CP000733">
    <property type="protein sequence ID" value="ABS77350.1"/>
    <property type="molecule type" value="Genomic_DNA"/>
</dbReference>
<dbReference type="Proteomes" id="UP000008555">
    <property type="component" value="Chromosome"/>
</dbReference>
<dbReference type="PANTHER" id="PTHR10983:SF15">
    <property type="entry name" value="ACYLTRANSFERASE YIHG-RELATED"/>
    <property type="match status" value="1"/>
</dbReference>
<keyword evidence="3" id="KW-0808">Transferase</keyword>
<reference evidence="3 4" key="1">
    <citation type="journal article" date="2009" name="Infect. Immun.">
        <title>Comparative genomics reveal extensive transposon-mediated genomic plasticity and diversity among potential effector proteins within the genus Coxiella.</title>
        <authorList>
            <person name="Beare P.A."/>
            <person name="Unsworth N."/>
            <person name="Andoh M."/>
            <person name="Voth D.E."/>
            <person name="Omsland A."/>
            <person name="Gilk S.D."/>
            <person name="Williams K.P."/>
            <person name="Sobral B.W."/>
            <person name="Kupko J.J.III."/>
            <person name="Porcella S.F."/>
            <person name="Samuel J.E."/>
            <person name="Heinzen R.A."/>
        </authorList>
    </citation>
    <scope>NUCLEOTIDE SEQUENCE [LARGE SCALE GENOMIC DNA]</scope>
    <source>
        <strain evidence="3 4">Dugway 5J108-111</strain>
    </source>
</reference>
<dbReference type="RefSeq" id="WP_005770350.1">
    <property type="nucleotide sequence ID" value="NC_009727.1"/>
</dbReference>
<dbReference type="Pfam" id="PF01553">
    <property type="entry name" value="Acyltransferase"/>
    <property type="match status" value="1"/>
</dbReference>